<evidence type="ECO:0000313" key="2">
    <source>
        <dbReference type="EMBL" id="SDM52733.1"/>
    </source>
</evidence>
<dbReference type="Proteomes" id="UP000199068">
    <property type="component" value="Unassembled WGS sequence"/>
</dbReference>
<dbReference type="AlphaFoldDB" id="A0A1G9TYR9"/>
<dbReference type="RefSeq" id="WP_092727708.1">
    <property type="nucleotide sequence ID" value="NZ_FNGW01000014.1"/>
</dbReference>
<reference evidence="2 3" key="1">
    <citation type="submission" date="2016-10" db="EMBL/GenBank/DDBJ databases">
        <authorList>
            <person name="de Groot N.N."/>
        </authorList>
    </citation>
    <scope>NUCLEOTIDE SEQUENCE [LARGE SCALE GENOMIC DNA]</scope>
    <source>
        <strain evidence="2 3">DSM 797</strain>
    </source>
</reference>
<name>A0A1G9TYR9_9FIRM</name>
<sequence>MNLYVFDKNMKLIGNIDEFDSFMWERNYYDPDKITIKVPPNFDNMELFQNGYTLVKAPDMKESIYIDHRSISKDDDGINFLTIRGLSHDGWLDRRITLFQQEEKGNSETVARALIDKNCINCEDLKRVIPFLKLGIYKDLGKEISRVSHYKNLNKEVIEVIKESELGIRSYFDESDFKIGIEFYKGKDRTALQETNAPAIFSVDFENIEGQTFVDSDSELKNTCLVAGAGEGKARKTLMLNSEVSGLDRRELFVDARDISDKRVSGENEVSIPINEYNELLKQRGLEKLSDCEETLTYEGDIIQTEGLIYREDYDLGDKVTLMDRELGIMLNERITQIVETYTKEGLQIDVRVGNNIPTLIDKIKRKIGD</sequence>
<dbReference type="Pfam" id="PF14594">
    <property type="entry name" value="Sipho_Gp37"/>
    <property type="match status" value="1"/>
</dbReference>
<gene>
    <name evidence="2" type="ORF">SAMN04515677_11418</name>
</gene>
<dbReference type="EMBL" id="FNGW01000014">
    <property type="protein sequence ID" value="SDM52733.1"/>
    <property type="molecule type" value="Genomic_DNA"/>
</dbReference>
<accession>A0A1G9TYR9</accession>
<dbReference type="InterPro" id="IPR029432">
    <property type="entry name" value="Gp28/Gp37-like_dom"/>
</dbReference>
<evidence type="ECO:0000259" key="1">
    <source>
        <dbReference type="Pfam" id="PF14594"/>
    </source>
</evidence>
<organism evidence="2 3">
    <name type="scientific">Romboutsia lituseburensis DSM 797</name>
    <dbReference type="NCBI Taxonomy" id="1121325"/>
    <lineage>
        <taxon>Bacteria</taxon>
        <taxon>Bacillati</taxon>
        <taxon>Bacillota</taxon>
        <taxon>Clostridia</taxon>
        <taxon>Peptostreptococcales</taxon>
        <taxon>Peptostreptococcaceae</taxon>
        <taxon>Romboutsia</taxon>
    </lineage>
</organism>
<feature type="domain" description="Gp28/Gp37-like" evidence="1">
    <location>
        <begin position="3"/>
        <end position="355"/>
    </location>
</feature>
<proteinExistence type="predicted"/>
<dbReference type="STRING" id="1121325.SAMN04515677_11418"/>
<protein>
    <submittedName>
        <fullName evidence="2">Virus ReqiPepy6 Gp37-like protein</fullName>
    </submittedName>
</protein>
<evidence type="ECO:0000313" key="3">
    <source>
        <dbReference type="Proteomes" id="UP000199068"/>
    </source>
</evidence>
<keyword evidence="3" id="KW-1185">Reference proteome</keyword>